<accession>A0A0J8GH79</accession>
<proteinExistence type="inferred from homology"/>
<evidence type="ECO:0000256" key="1">
    <source>
        <dbReference type="ARBA" id="ARBA00007637"/>
    </source>
</evidence>
<reference evidence="3 4" key="1">
    <citation type="journal article" date="2015" name="Genome Biol. Evol.">
        <title>Comparative Genomics of Listeria Sensu Lato: Genus-Wide Differences in Evolutionary Dynamics and the Progressive Gain of Complex, Potentially Pathogenicity-Related Traits through Lateral Gene Transfer.</title>
        <authorList>
            <person name="Chiara M."/>
            <person name="Caruso M."/>
            <person name="D'Erchia A.M."/>
            <person name="Manzari C."/>
            <person name="Fraccalvieri R."/>
            <person name="Goffredo E."/>
            <person name="Latorre L."/>
            <person name="Miccolupo A."/>
            <person name="Padalino I."/>
            <person name="Santagada G."/>
            <person name="Chiocco D."/>
            <person name="Pesole G."/>
            <person name="Horner D.S."/>
            <person name="Parisi A."/>
        </authorList>
    </citation>
    <scope>NUCLEOTIDE SEQUENCE [LARGE SCALE GENOMIC DNA]</scope>
    <source>
        <strain evidence="3 4">1991</strain>
    </source>
</reference>
<dbReference type="Pfam" id="PF01370">
    <property type="entry name" value="Epimerase"/>
    <property type="match status" value="1"/>
</dbReference>
<dbReference type="Proteomes" id="UP000052258">
    <property type="component" value="Unassembled WGS sequence"/>
</dbReference>
<protein>
    <submittedName>
        <fullName evidence="3">NAD-dependent epimerase/dehydratase family protein</fullName>
    </submittedName>
</protein>
<dbReference type="EMBL" id="AZHO01000009">
    <property type="protein sequence ID" value="KMT60369.1"/>
    <property type="molecule type" value="Genomic_DNA"/>
</dbReference>
<dbReference type="Gene3D" id="3.90.25.10">
    <property type="entry name" value="UDP-galactose 4-epimerase, domain 1"/>
    <property type="match status" value="1"/>
</dbReference>
<organism evidence="3 4">
    <name type="scientific">Listeria fleischmannii 1991</name>
    <dbReference type="NCBI Taxonomy" id="1430899"/>
    <lineage>
        <taxon>Bacteria</taxon>
        <taxon>Bacillati</taxon>
        <taxon>Bacillota</taxon>
        <taxon>Bacilli</taxon>
        <taxon>Bacillales</taxon>
        <taxon>Listeriaceae</taxon>
        <taxon>Listeria</taxon>
    </lineage>
</organism>
<evidence type="ECO:0000313" key="3">
    <source>
        <dbReference type="EMBL" id="KMT60369.1"/>
    </source>
</evidence>
<dbReference type="OrthoDB" id="181047at2"/>
<dbReference type="PANTHER" id="PTHR43000">
    <property type="entry name" value="DTDP-D-GLUCOSE 4,6-DEHYDRATASE-RELATED"/>
    <property type="match status" value="1"/>
</dbReference>
<dbReference type="SUPFAM" id="SSF51735">
    <property type="entry name" value="NAD(P)-binding Rossmann-fold domains"/>
    <property type="match status" value="1"/>
</dbReference>
<dbReference type="InterPro" id="IPR001509">
    <property type="entry name" value="Epimerase_deHydtase"/>
</dbReference>
<evidence type="ECO:0000313" key="4">
    <source>
        <dbReference type="Proteomes" id="UP000052258"/>
    </source>
</evidence>
<dbReference type="PATRIC" id="fig|1430899.3.peg.900"/>
<dbReference type="RefSeq" id="WP_007477941.1">
    <property type="nucleotide sequence ID" value="NZ_KQ130612.1"/>
</dbReference>
<keyword evidence="4" id="KW-1185">Reference proteome</keyword>
<sequence>MERVLITGGAGFIGSNLAKKLIAQFEIVVVDDLSMGSKENLPLSENLTFIEEDISEKSVVEALFSTYTFHYIYHLAAIASVADSVKYPKETHKVNMETTLLLLEAARTQQKNLKRIIFASSAAVYGDEPALPKHETSTIQPLTPYAIDKFSSENYILAYQKLFAMPTVAVRFFNVYGNNQNPSSPYSGVISLLVSALQQKNPATNKPFTIFGDGNQTRDFVFIEDVLQALQIVATKNEALGRVFNVGTGIRTSLHDIIRIGERISHTKLVLHYKPARAGDIKDSCADITALKTLGYRPQFTILNGLEKYWQFVTT</sequence>
<dbReference type="Gene3D" id="3.40.50.720">
    <property type="entry name" value="NAD(P)-binding Rossmann-like Domain"/>
    <property type="match status" value="1"/>
</dbReference>
<gene>
    <name evidence="3" type="ORF">X560_0875</name>
</gene>
<dbReference type="AlphaFoldDB" id="A0A0J8GH79"/>
<dbReference type="InterPro" id="IPR036291">
    <property type="entry name" value="NAD(P)-bd_dom_sf"/>
</dbReference>
<comment type="caution">
    <text evidence="3">The sequence shown here is derived from an EMBL/GenBank/DDBJ whole genome shotgun (WGS) entry which is preliminary data.</text>
</comment>
<name>A0A0J8GH79_9LIST</name>
<evidence type="ECO:0000259" key="2">
    <source>
        <dbReference type="Pfam" id="PF01370"/>
    </source>
</evidence>
<comment type="similarity">
    <text evidence="1">Belongs to the NAD(P)-dependent epimerase/dehydratase family.</text>
</comment>
<feature type="domain" description="NAD-dependent epimerase/dehydratase" evidence="2">
    <location>
        <begin position="4"/>
        <end position="247"/>
    </location>
</feature>